<accession>A0A9E5JWG9</accession>
<dbReference type="EMBL" id="JAAONZ010000012">
    <property type="protein sequence ID" value="NHO66766.1"/>
    <property type="molecule type" value="Genomic_DNA"/>
</dbReference>
<dbReference type="AlphaFoldDB" id="A0A9E5JWG9"/>
<name>A0A9E5JWG9_9GAMM</name>
<gene>
    <name evidence="1" type="ORF">G8770_14545</name>
</gene>
<protein>
    <recommendedName>
        <fullName evidence="3">Tannase and feruloyl esterase</fullName>
    </recommendedName>
</protein>
<organism evidence="1 2">
    <name type="scientific">Pseudomaricurvus hydrocarbonicus</name>
    <dbReference type="NCBI Taxonomy" id="1470433"/>
    <lineage>
        <taxon>Bacteria</taxon>
        <taxon>Pseudomonadati</taxon>
        <taxon>Pseudomonadota</taxon>
        <taxon>Gammaproteobacteria</taxon>
        <taxon>Cellvibrionales</taxon>
        <taxon>Cellvibrionaceae</taxon>
        <taxon>Pseudomaricurvus</taxon>
    </lineage>
</organism>
<sequence length="695" mass="76098">MLMLLLGLQQSVFAAPSQETVKSDQEDPLFQHPYIDLDEWRDSPVRHRYVHGGFKGTDTRFSFYLPPKEQYEGRFFHYITPVPDSETLSQGATGEEDKIGFSIDSGAYFVETNGGGAAATAGPGRQADPTIGAYRANAAAAQFSREVALKMYGGKRPYGYAFGGSGGAYRTIGGMENTEGVWDGAVPFVLGSPMALPNVFTARAYAMRVLGDKLADVADAVDAGGSQNPYATLNEEQKAALEETTRMGFPLQAWYGYDTLGLHAFAVIFPAVVAMDPGYFTDFWTKPGYEGYEPTESLKSARIQYPTSIKKLIMADQAQAMGLEISRFAGQPKGRADDAWKAMQGNTEGQLPVAIQLTSFPKQNTLAADLLIQSGAAKGGKLPMTRRQGDVIILGPESAAVVAKLAEGDKVQVDNSNFLAVQTYHRHQVPGTEYQVWDQFRGEDGKPLYPQRPFLLGPIFAKGASGTVQTGAFNGKMILLENLYDTEAFPWQGAWYYDRVKEHLGEQTDENFRLWFTDHTNHGDFTRQTHPTHTVSYLGALQQALRDVSAWVEKGIAPAPTSSYSIIDGQVVLPETAVDRNGIQPVVHVRANDQTRAEVSVNEVVTLSGTIEVSPTTGRIVTAEWDFDGAGTYPLKMDLSDAKHGNNQVIVTTTYRFDKQGTYFPVLRIASQRQGDAATPFARVQNLGRVRVVVK</sequence>
<keyword evidence="2" id="KW-1185">Reference proteome</keyword>
<evidence type="ECO:0000313" key="2">
    <source>
        <dbReference type="Proteomes" id="UP000787472"/>
    </source>
</evidence>
<evidence type="ECO:0000313" key="1">
    <source>
        <dbReference type="EMBL" id="NHO66766.1"/>
    </source>
</evidence>
<proteinExistence type="predicted"/>
<dbReference type="Proteomes" id="UP000787472">
    <property type="component" value="Unassembled WGS sequence"/>
</dbReference>
<evidence type="ECO:0008006" key="3">
    <source>
        <dbReference type="Google" id="ProtNLM"/>
    </source>
</evidence>
<comment type="caution">
    <text evidence="1">The sequence shown here is derived from an EMBL/GenBank/DDBJ whole genome shotgun (WGS) entry which is preliminary data.</text>
</comment>
<reference evidence="1" key="1">
    <citation type="submission" date="2020-03" db="EMBL/GenBank/DDBJ databases">
        <authorList>
            <person name="Guo F."/>
        </authorList>
    </citation>
    <scope>NUCLEOTIDE SEQUENCE</scope>
    <source>
        <strain evidence="1">JCM 30134</strain>
    </source>
</reference>